<dbReference type="Proteomes" id="UP000276133">
    <property type="component" value="Unassembled WGS sequence"/>
</dbReference>
<protein>
    <submittedName>
        <fullName evidence="1">Uncharacterized protein</fullName>
    </submittedName>
</protein>
<organism evidence="1 2">
    <name type="scientific">Brachionus plicatilis</name>
    <name type="common">Marine rotifer</name>
    <name type="synonym">Brachionus muelleri</name>
    <dbReference type="NCBI Taxonomy" id="10195"/>
    <lineage>
        <taxon>Eukaryota</taxon>
        <taxon>Metazoa</taxon>
        <taxon>Spiralia</taxon>
        <taxon>Gnathifera</taxon>
        <taxon>Rotifera</taxon>
        <taxon>Eurotatoria</taxon>
        <taxon>Monogononta</taxon>
        <taxon>Pseudotrocha</taxon>
        <taxon>Ploima</taxon>
        <taxon>Brachionidae</taxon>
        <taxon>Brachionus</taxon>
    </lineage>
</organism>
<keyword evidence="2" id="KW-1185">Reference proteome</keyword>
<accession>A0A3M7QDC3</accession>
<evidence type="ECO:0000313" key="2">
    <source>
        <dbReference type="Proteomes" id="UP000276133"/>
    </source>
</evidence>
<evidence type="ECO:0000313" key="1">
    <source>
        <dbReference type="EMBL" id="RNA09437.1"/>
    </source>
</evidence>
<reference evidence="1 2" key="1">
    <citation type="journal article" date="2018" name="Sci. Rep.">
        <title>Genomic signatures of local adaptation to the degree of environmental predictability in rotifers.</title>
        <authorList>
            <person name="Franch-Gras L."/>
            <person name="Hahn C."/>
            <person name="Garcia-Roger E.M."/>
            <person name="Carmona M.J."/>
            <person name="Serra M."/>
            <person name="Gomez A."/>
        </authorList>
    </citation>
    <scope>NUCLEOTIDE SEQUENCE [LARGE SCALE GENOMIC DNA]</scope>
    <source>
        <strain evidence="1">HYR1</strain>
    </source>
</reference>
<sequence length="136" mass="14254">MPNWSPASAWSNIFGSPFLHRPLSTRPVTTVPRPEIAYECSMGKKNGLFTSLTGTIAFLPISGLLSSKAARAEPLINGTLSASISTNSIISLSAASALLMKTTIFSIPICLAKRKCSLVCGITPSVAATTRMAPSI</sequence>
<name>A0A3M7QDC3_BRAPC</name>
<dbReference type="EMBL" id="REGN01006468">
    <property type="protein sequence ID" value="RNA09437.1"/>
    <property type="molecule type" value="Genomic_DNA"/>
</dbReference>
<comment type="caution">
    <text evidence="1">The sequence shown here is derived from an EMBL/GenBank/DDBJ whole genome shotgun (WGS) entry which is preliminary data.</text>
</comment>
<dbReference type="AlphaFoldDB" id="A0A3M7QDC3"/>
<gene>
    <name evidence="1" type="ORF">BpHYR1_037948</name>
</gene>
<proteinExistence type="predicted"/>